<evidence type="ECO:0000256" key="9">
    <source>
        <dbReference type="PIRSR" id="PIRSR001589-2"/>
    </source>
</evidence>
<dbReference type="GO" id="GO:0005524">
    <property type="term" value="F:ATP binding"/>
    <property type="evidence" value="ECO:0007669"/>
    <property type="project" value="UniProtKB-KW"/>
</dbReference>
<feature type="binding site" evidence="9">
    <location>
        <position position="302"/>
    </location>
    <ligand>
        <name>ATP</name>
        <dbReference type="ChEBI" id="CHEBI:30616"/>
    </ligand>
</feature>
<name>A0A4Q2UF81_9BACT</name>
<keyword evidence="13" id="KW-1185">Reference proteome</keyword>
<dbReference type="GO" id="GO:0005829">
    <property type="term" value="C:cytosol"/>
    <property type="evidence" value="ECO:0007669"/>
    <property type="project" value="TreeGrafter"/>
</dbReference>
<organism evidence="12 13">
    <name type="scientific">Spirosoma sordidisoli</name>
    <dbReference type="NCBI Taxonomy" id="2502893"/>
    <lineage>
        <taxon>Bacteria</taxon>
        <taxon>Pseudomonadati</taxon>
        <taxon>Bacteroidota</taxon>
        <taxon>Cytophagia</taxon>
        <taxon>Cytophagales</taxon>
        <taxon>Cytophagaceae</taxon>
        <taxon>Spirosoma</taxon>
    </lineage>
</organism>
<dbReference type="PANTHER" id="PTHR43284">
    <property type="entry name" value="ASPARAGINE SYNTHETASE (GLUTAMINE-HYDROLYZING)"/>
    <property type="match status" value="1"/>
</dbReference>
<dbReference type="InterPro" id="IPR001962">
    <property type="entry name" value="Asn_synthase"/>
</dbReference>
<keyword evidence="12" id="KW-0436">Ligase</keyword>
<dbReference type="SUPFAM" id="SSF56235">
    <property type="entry name" value="N-terminal nucleophile aminohydrolases (Ntn hydrolases)"/>
    <property type="match status" value="1"/>
</dbReference>
<evidence type="ECO:0000313" key="12">
    <source>
        <dbReference type="EMBL" id="RYC67694.1"/>
    </source>
</evidence>
<evidence type="ECO:0000256" key="10">
    <source>
        <dbReference type="PIRSR" id="PIRSR001589-3"/>
    </source>
</evidence>
<keyword evidence="8" id="KW-0061">Asparagine biosynthesis</keyword>
<keyword evidence="6 8" id="KW-0315">Glutamine amidotransferase</keyword>
<dbReference type="AlphaFoldDB" id="A0A4Q2UF81"/>
<protein>
    <recommendedName>
        <fullName evidence="3">asparagine synthase (glutamine-hydrolyzing)</fullName>
        <ecNumber evidence="3">6.3.5.4</ecNumber>
    </recommendedName>
</protein>
<gene>
    <name evidence="12" type="primary">asnB</name>
    <name evidence="12" type="ORF">EQG79_23615</name>
</gene>
<dbReference type="PANTHER" id="PTHR43284:SF1">
    <property type="entry name" value="ASPARAGINE SYNTHETASE"/>
    <property type="match status" value="1"/>
</dbReference>
<feature type="domain" description="Glutamine amidotransferase type-2" evidence="11">
    <location>
        <begin position="14"/>
        <end position="227"/>
    </location>
</feature>
<evidence type="ECO:0000256" key="5">
    <source>
        <dbReference type="ARBA" id="ARBA00022840"/>
    </source>
</evidence>
<evidence type="ECO:0000256" key="4">
    <source>
        <dbReference type="ARBA" id="ARBA00022741"/>
    </source>
</evidence>
<dbReference type="InterPro" id="IPR014729">
    <property type="entry name" value="Rossmann-like_a/b/a_fold"/>
</dbReference>
<dbReference type="InterPro" id="IPR051786">
    <property type="entry name" value="ASN_synthetase/amidase"/>
</dbReference>
<dbReference type="PIRSF" id="PIRSF001589">
    <property type="entry name" value="Asn_synthetase_glu-h"/>
    <property type="match status" value="1"/>
</dbReference>
<dbReference type="Pfam" id="PF13522">
    <property type="entry name" value="GATase_6"/>
    <property type="match status" value="1"/>
</dbReference>
<dbReference type="CDD" id="cd01991">
    <property type="entry name" value="Asn_synthase_B_C"/>
    <property type="match status" value="1"/>
</dbReference>
<sequence length="641" mass="72523">MSASVPVLTITIMCGIAGFSGRGTEDDLLRMIRQLKHRGPDFQGGWWQPGRFDAAVGLGHARLSIIDLSSGANQPFFNADQTIGIVFNGEIYNYLSLKQELLQSGKYTFRTTSDTEVLLYLYEEYGEALFEKINGMFAFAIYDFRTGKTLLARDRMGKKPLHYSIKGDTLIYGSEPKSLLQHPLVSKTISPDALNAYLTFEYVPTPYSIYQDIQKLEPGHYLLFEKGQVTARQPFWTVQFNHQPITFETALNRFDELLNDATASRLVADVPLGVFLSGGLDSSTIAYYAQKNSDRPIQTFSIGFKEKSYDEADYARAVAKHLGTDHHEKVLTARDSLDLLPGIATELDEPFADASIIPTYLLSQFTREQVTVALGGDGSDELLAGYPTFTSDYVRGVYGRMPRLMHSLANRVAELIPVSDNNISLDFKAKQFLKGFQEKPAYTHTLWLGSFSPAQKRSLLSAEVLAQLTDRTGLGLIDKHLANLPASTSAFDQTSYIYYMTYLLDDILVKVDRASMYNSLEVRAPFLDYRIVDFANSLPESFKRKGLSGKYILKALMRNKIPNEIIDRPKKGFGIPLSQWLRNELKPLCNELLSDASLKQHGLFDPAYVRQLQQEHYAGKQNHRKLLWTLMVFQQWYQHYH</sequence>
<dbReference type="Proteomes" id="UP000290407">
    <property type="component" value="Unassembled WGS sequence"/>
</dbReference>
<dbReference type="EC" id="6.3.5.4" evidence="3"/>
<dbReference type="GO" id="GO:0004066">
    <property type="term" value="F:asparagine synthase (glutamine-hydrolyzing) activity"/>
    <property type="evidence" value="ECO:0007669"/>
    <property type="project" value="UniProtKB-EC"/>
</dbReference>
<keyword evidence="4 9" id="KW-0547">Nucleotide-binding</keyword>
<proteinExistence type="inferred from homology"/>
<keyword evidence="8" id="KW-0028">Amino-acid biosynthesis</keyword>
<evidence type="ECO:0000256" key="7">
    <source>
        <dbReference type="ARBA" id="ARBA00048741"/>
    </source>
</evidence>
<comment type="caution">
    <text evidence="12">The sequence shown here is derived from an EMBL/GenBank/DDBJ whole genome shotgun (WGS) entry which is preliminary data.</text>
</comment>
<dbReference type="Pfam" id="PF00733">
    <property type="entry name" value="Asn_synthase"/>
    <property type="match status" value="1"/>
</dbReference>
<evidence type="ECO:0000313" key="13">
    <source>
        <dbReference type="Proteomes" id="UP000290407"/>
    </source>
</evidence>
<dbReference type="EMBL" id="SBLB01000007">
    <property type="protein sequence ID" value="RYC67694.1"/>
    <property type="molecule type" value="Genomic_DNA"/>
</dbReference>
<dbReference type="SUPFAM" id="SSF52402">
    <property type="entry name" value="Adenine nucleotide alpha hydrolases-like"/>
    <property type="match status" value="1"/>
</dbReference>
<dbReference type="Gene3D" id="3.40.50.620">
    <property type="entry name" value="HUPs"/>
    <property type="match status" value="1"/>
</dbReference>
<feature type="binding site" evidence="9">
    <location>
        <position position="114"/>
    </location>
    <ligand>
        <name>L-glutamine</name>
        <dbReference type="ChEBI" id="CHEBI:58359"/>
    </ligand>
</feature>
<comment type="catalytic activity">
    <reaction evidence="7">
        <text>L-aspartate + L-glutamine + ATP + H2O = L-asparagine + L-glutamate + AMP + diphosphate + H(+)</text>
        <dbReference type="Rhea" id="RHEA:12228"/>
        <dbReference type="ChEBI" id="CHEBI:15377"/>
        <dbReference type="ChEBI" id="CHEBI:15378"/>
        <dbReference type="ChEBI" id="CHEBI:29985"/>
        <dbReference type="ChEBI" id="CHEBI:29991"/>
        <dbReference type="ChEBI" id="CHEBI:30616"/>
        <dbReference type="ChEBI" id="CHEBI:33019"/>
        <dbReference type="ChEBI" id="CHEBI:58048"/>
        <dbReference type="ChEBI" id="CHEBI:58359"/>
        <dbReference type="ChEBI" id="CHEBI:456215"/>
        <dbReference type="EC" id="6.3.5.4"/>
    </reaction>
</comment>
<evidence type="ECO:0000256" key="3">
    <source>
        <dbReference type="ARBA" id="ARBA00012737"/>
    </source>
</evidence>
<evidence type="ECO:0000256" key="2">
    <source>
        <dbReference type="ARBA" id="ARBA00005752"/>
    </source>
</evidence>
<dbReference type="NCBIfam" id="TIGR01536">
    <property type="entry name" value="asn_synth_AEB"/>
    <property type="match status" value="1"/>
</dbReference>
<feature type="site" description="Important for beta-aspartyl-AMP intermediate formation" evidence="10">
    <location>
        <position position="377"/>
    </location>
</feature>
<evidence type="ECO:0000256" key="8">
    <source>
        <dbReference type="PIRSR" id="PIRSR001589-1"/>
    </source>
</evidence>
<reference evidence="12 13" key="1">
    <citation type="submission" date="2019-01" db="EMBL/GenBank/DDBJ databases">
        <title>Spirosoma flava sp. nov., a propanil-degrading bacterium isolated from herbicide-contaminated soil.</title>
        <authorList>
            <person name="Zhang L."/>
            <person name="Jiang J.-D."/>
        </authorList>
    </citation>
    <scope>NUCLEOTIDE SEQUENCE [LARGE SCALE GENOMIC DNA]</scope>
    <source>
        <strain evidence="12 13">TY50</strain>
    </source>
</reference>
<dbReference type="InterPro" id="IPR033738">
    <property type="entry name" value="AsnB_N"/>
</dbReference>
<dbReference type="PROSITE" id="PS51278">
    <property type="entry name" value="GATASE_TYPE_2"/>
    <property type="match status" value="1"/>
</dbReference>
<evidence type="ECO:0000259" key="11">
    <source>
        <dbReference type="PROSITE" id="PS51278"/>
    </source>
</evidence>
<dbReference type="CDD" id="cd00712">
    <property type="entry name" value="AsnB"/>
    <property type="match status" value="1"/>
</dbReference>
<dbReference type="Gene3D" id="3.60.20.10">
    <property type="entry name" value="Glutamine Phosphoribosylpyrophosphate, subunit 1, domain 1"/>
    <property type="match status" value="1"/>
</dbReference>
<evidence type="ECO:0000256" key="1">
    <source>
        <dbReference type="ARBA" id="ARBA00005187"/>
    </source>
</evidence>
<comment type="pathway">
    <text evidence="1">Amino-acid biosynthesis; L-asparagine biosynthesis; L-asparagine from L-aspartate (L-Gln route): step 1/1.</text>
</comment>
<comment type="similarity">
    <text evidence="2">Belongs to the asparagine synthetase family.</text>
</comment>
<feature type="active site" description="For GATase activity" evidence="8">
    <location>
        <position position="14"/>
    </location>
</feature>
<dbReference type="InterPro" id="IPR017932">
    <property type="entry name" value="GATase_2_dom"/>
</dbReference>
<keyword evidence="5 9" id="KW-0067">ATP-binding</keyword>
<accession>A0A4Q2UF81</accession>
<evidence type="ECO:0000256" key="6">
    <source>
        <dbReference type="ARBA" id="ARBA00022962"/>
    </source>
</evidence>
<dbReference type="InterPro" id="IPR029055">
    <property type="entry name" value="Ntn_hydrolases_N"/>
</dbReference>
<dbReference type="GO" id="GO:0006529">
    <property type="term" value="P:asparagine biosynthetic process"/>
    <property type="evidence" value="ECO:0007669"/>
    <property type="project" value="UniProtKB-KW"/>
</dbReference>
<dbReference type="InterPro" id="IPR006426">
    <property type="entry name" value="Asn_synth_AEB"/>
</dbReference>